<organism evidence="1 2">
    <name type="scientific">Lactobacillus johnsonii (strain CNCM I-12250 / La1 / NCC 533)</name>
    <dbReference type="NCBI Taxonomy" id="257314"/>
    <lineage>
        <taxon>Bacteria</taxon>
        <taxon>Bacillati</taxon>
        <taxon>Bacillota</taxon>
        <taxon>Bacilli</taxon>
        <taxon>Lactobacillales</taxon>
        <taxon>Lactobacillaceae</taxon>
        <taxon>Lactobacillus</taxon>
    </lineage>
</organism>
<dbReference type="AlphaFoldDB" id="Q74KM6"/>
<reference evidence="1 2" key="1">
    <citation type="journal article" date="2004" name="Proc. Natl. Acad. Sci. U.S.A.">
        <title>The genome sequence of the probiotic intestinal bacterium Lactobacillus johnsonii NCC 533.</title>
        <authorList>
            <person name="Pridmore R.D."/>
            <person name="Berger B."/>
            <person name="Desiere F."/>
            <person name="Vilanova D."/>
            <person name="Barretto C."/>
            <person name="Pittet A.-C."/>
            <person name="Zwahlen M.-C."/>
            <person name="Rouvet M."/>
            <person name="Altermann E."/>
            <person name="Barrangou R."/>
            <person name="Mollet B."/>
            <person name="Mercenier A."/>
            <person name="Klaenhammer T."/>
            <person name="Arigoni F."/>
            <person name="Schell M.A."/>
        </authorList>
    </citation>
    <scope>NUCLEOTIDE SEQUENCE [LARGE SCALE GENOMIC DNA]</scope>
    <source>
        <strain evidence="2">CNCM I-1225 / La1 / NCC 533</strain>
    </source>
</reference>
<dbReference type="InterPro" id="IPR029035">
    <property type="entry name" value="DHS-like_NAD/FAD-binding_dom"/>
</dbReference>
<dbReference type="HOGENOM" id="CLU_2649900_0_0_9"/>
<dbReference type="RefSeq" id="WP_011161671.1">
    <property type="nucleotide sequence ID" value="NC_005362.1"/>
</dbReference>
<dbReference type="eggNOG" id="COG0846">
    <property type="taxonomic scope" value="Bacteria"/>
</dbReference>
<protein>
    <recommendedName>
        <fullName evidence="3">Sir2 silent information regulator family NAD-dependent deacetylase</fullName>
    </recommendedName>
</protein>
<dbReference type="SUPFAM" id="SSF52467">
    <property type="entry name" value="DHS-like NAD/FAD-binding domain"/>
    <property type="match status" value="1"/>
</dbReference>
<dbReference type="KEGG" id="ljo:LJ_0726"/>
<evidence type="ECO:0008006" key="3">
    <source>
        <dbReference type="Google" id="ProtNLM"/>
    </source>
</evidence>
<proteinExistence type="predicted"/>
<gene>
    <name evidence="1" type="ordered locus">LJ_0726</name>
</gene>
<dbReference type="EMBL" id="AE017198">
    <property type="protein sequence ID" value="AAS08544.1"/>
    <property type="molecule type" value="Genomic_DNA"/>
</dbReference>
<name>Q74KM6_LACJO</name>
<sequence length="76" mass="8903">MDKINELIAQVNEADAIIIGAGSGMSNAAGMDFWYTASPLFMKYMKYYYDKYHFKGIFNGFYNRFDSEEERWGFLL</sequence>
<accession>Q74KM6</accession>
<evidence type="ECO:0000313" key="2">
    <source>
        <dbReference type="Proteomes" id="UP000000581"/>
    </source>
</evidence>
<evidence type="ECO:0000313" key="1">
    <source>
        <dbReference type="EMBL" id="AAS08544.1"/>
    </source>
</evidence>
<dbReference type="Proteomes" id="UP000000581">
    <property type="component" value="Chromosome"/>
</dbReference>
<dbReference type="PATRIC" id="fig|257314.6.peg.580"/>